<dbReference type="PANTHER" id="PTHR10724:SF10">
    <property type="entry name" value="S1 RNA-BINDING DOMAIN-CONTAINING PROTEIN 1"/>
    <property type="match status" value="1"/>
</dbReference>
<dbReference type="Pfam" id="PF17674">
    <property type="entry name" value="HHH_9"/>
    <property type="match status" value="1"/>
</dbReference>
<dbReference type="InterPro" id="IPR012340">
    <property type="entry name" value="NA-bd_OB-fold"/>
</dbReference>
<dbReference type="SMART" id="SM00732">
    <property type="entry name" value="YqgFc"/>
    <property type="match status" value="1"/>
</dbReference>
<dbReference type="SUPFAM" id="SSF158832">
    <property type="entry name" value="Tex N-terminal region-like"/>
    <property type="match status" value="1"/>
</dbReference>
<proteinExistence type="predicted"/>
<comment type="caution">
    <text evidence="2">The sequence shown here is derived from an EMBL/GenBank/DDBJ whole genome shotgun (WGS) entry which is preliminary data.</text>
</comment>
<organism evidence="2 3">
    <name type="scientific">Candidatus Vampirococcus lugosii</name>
    <dbReference type="NCBI Taxonomy" id="2789015"/>
    <lineage>
        <taxon>Bacteria</taxon>
        <taxon>Candidatus Absconditibacteriota</taxon>
        <taxon>Vampirococcus</taxon>
    </lineage>
</organism>
<dbReference type="SUPFAM" id="SSF47781">
    <property type="entry name" value="RuvA domain 2-like"/>
    <property type="match status" value="2"/>
</dbReference>
<dbReference type="Gene3D" id="3.30.420.140">
    <property type="entry name" value="YqgF/RNase H-like domain"/>
    <property type="match status" value="1"/>
</dbReference>
<dbReference type="InterPro" id="IPR055179">
    <property type="entry name" value="Tex-like_central_region"/>
</dbReference>
<dbReference type="Pfam" id="PF09371">
    <property type="entry name" value="Tex_N"/>
    <property type="match status" value="1"/>
</dbReference>
<dbReference type="EMBL" id="JAEDAM010000009">
    <property type="protein sequence ID" value="MBS8121689.1"/>
    <property type="molecule type" value="Genomic_DNA"/>
</dbReference>
<dbReference type="PANTHER" id="PTHR10724">
    <property type="entry name" value="30S RIBOSOMAL PROTEIN S1"/>
    <property type="match status" value="1"/>
</dbReference>
<evidence type="ECO:0000259" key="1">
    <source>
        <dbReference type="PROSITE" id="PS50126"/>
    </source>
</evidence>
<dbReference type="InterPro" id="IPR003029">
    <property type="entry name" value="S1_domain"/>
</dbReference>
<dbReference type="InterPro" id="IPR037027">
    <property type="entry name" value="YqgF/RNaseH-like_dom_sf"/>
</dbReference>
<dbReference type="SUPFAM" id="SSF50249">
    <property type="entry name" value="Nucleic acid-binding proteins"/>
    <property type="match status" value="1"/>
</dbReference>
<name>A0ABS5QL07_9BACT</name>
<protein>
    <submittedName>
        <fullName evidence="2">Transcriptional accessory protein Tex/SPT6</fullName>
    </submittedName>
</protein>
<dbReference type="InterPro" id="IPR018974">
    <property type="entry name" value="Tex-like_N"/>
</dbReference>
<dbReference type="Pfam" id="PF22706">
    <property type="entry name" value="Tex_central_region"/>
    <property type="match status" value="1"/>
</dbReference>
<dbReference type="InterPro" id="IPR041692">
    <property type="entry name" value="HHH_9"/>
</dbReference>
<sequence>MIEKYEIPTPDYINIISKELNLENGQVQTVIELTSQGATVPFISRYRKEQTGNLDENQIRSILEIQKFQENINKTKQTAINGIAEQNKLTEELLSNILACKTLKEVEEIYKPYKSKRKTKAMIAIEKGFQIVADNIKLNKLIIPNELLEKYSQEEILEGAVQIIGAEITANLSIRHFVLDELKKYGIIKSNKKSDKMLEKLNEKNKKQIYKFEIYFEFETKIKDIKAYQVLALNRGEKLGILNVKVIKDIVIQEKTFSYYLDILGLKENKINEFLEGFKIGFDSLYSSIDSQIRSELNEFAENESIQTFQNNLSNLLMTKPQYGQKILAIDPGFKAGCKIVLLDELGNPLKFDKIFLNQTESSKDKIKNLVEEFGIDVIVIGNGTGTQEIQQIVSEIFDKEIYIVNESGASVYSVSDIAIEEFPDLNDLDRGTISIARRYIDPLSELVKVPVGSIGVGLYQHDLAKKKLEEKLGYVVEDSVNKVGINVNTASIYLLNHISGIDKKQAKKIYKNRPYKNRKNLEKILSSKVYEQAIGFLRVPKSDEELDQTDIHPEQYELAKYIIKNNKNKLDEKMKEIYPSVNQITIDFILNSYKNIAKDPRENFAHTKINKSINIDELKEGDILEGLVRNVVAFGAFVDIGLKNDGLVHISHLSNEFVKDPMDIVKVGDKVKVKVIKIDLESGKINLSMKDL</sequence>
<reference evidence="2 3" key="1">
    <citation type="journal article" date="2021" name="Nat. Commun.">
        <title>Reductive evolution and unique predatory mode in the CPR bacterium Vampirococcus lugosii.</title>
        <authorList>
            <person name="Moreira D."/>
            <person name="Zivanovic Y."/>
            <person name="Lopez-Archilla A.I."/>
            <person name="Iniesto M."/>
            <person name="Lopez-Garcia P."/>
        </authorList>
    </citation>
    <scope>NUCLEOTIDE SEQUENCE [LARGE SCALE GENOMIC DNA]</scope>
    <source>
        <strain evidence="2">Chiprana</strain>
    </source>
</reference>
<dbReference type="Gene3D" id="1.10.3500.10">
    <property type="entry name" value="Tex N-terminal region-like"/>
    <property type="match status" value="1"/>
</dbReference>
<dbReference type="PROSITE" id="PS50126">
    <property type="entry name" value="S1"/>
    <property type="match status" value="1"/>
</dbReference>
<dbReference type="InterPro" id="IPR032639">
    <property type="entry name" value="Tex_YqgF"/>
</dbReference>
<dbReference type="Pfam" id="PF12836">
    <property type="entry name" value="HHH_3"/>
    <property type="match status" value="1"/>
</dbReference>
<dbReference type="RefSeq" id="WP_213348417.1">
    <property type="nucleotide sequence ID" value="NZ_JAEDAM010000009.1"/>
</dbReference>
<dbReference type="InterPro" id="IPR006641">
    <property type="entry name" value="YqgF/RNaseH-like_dom"/>
</dbReference>
<keyword evidence="3" id="KW-1185">Reference proteome</keyword>
<gene>
    <name evidence="2" type="ORF">VAMP_13n4</name>
</gene>
<dbReference type="InterPro" id="IPR050437">
    <property type="entry name" value="Ribos_protein_bS1-like"/>
</dbReference>
<dbReference type="InterPro" id="IPR010994">
    <property type="entry name" value="RuvA_2-like"/>
</dbReference>
<dbReference type="Gene3D" id="2.40.50.140">
    <property type="entry name" value="Nucleic acid-binding proteins"/>
    <property type="match status" value="1"/>
</dbReference>
<dbReference type="SMART" id="SM00316">
    <property type="entry name" value="S1"/>
    <property type="match status" value="1"/>
</dbReference>
<dbReference type="Pfam" id="PF00575">
    <property type="entry name" value="S1"/>
    <property type="match status" value="1"/>
</dbReference>
<dbReference type="Proteomes" id="UP000680365">
    <property type="component" value="Unassembled WGS sequence"/>
</dbReference>
<dbReference type="InterPro" id="IPR023319">
    <property type="entry name" value="Tex-like_HTH_dom_sf"/>
</dbReference>
<dbReference type="SUPFAM" id="SSF53098">
    <property type="entry name" value="Ribonuclease H-like"/>
    <property type="match status" value="1"/>
</dbReference>
<dbReference type="InterPro" id="IPR023323">
    <property type="entry name" value="Tex-like_dom_sf"/>
</dbReference>
<dbReference type="Pfam" id="PF16921">
    <property type="entry name" value="Tex_YqgF"/>
    <property type="match status" value="1"/>
</dbReference>
<evidence type="ECO:0000313" key="2">
    <source>
        <dbReference type="EMBL" id="MBS8121689.1"/>
    </source>
</evidence>
<dbReference type="Gene3D" id="1.10.10.650">
    <property type="entry name" value="RuvA domain 2-like"/>
    <property type="match status" value="1"/>
</dbReference>
<dbReference type="Gene3D" id="1.10.150.310">
    <property type="entry name" value="Tex RuvX-like domain-like"/>
    <property type="match status" value="1"/>
</dbReference>
<accession>A0ABS5QL07</accession>
<dbReference type="InterPro" id="IPR012337">
    <property type="entry name" value="RNaseH-like_sf"/>
</dbReference>
<feature type="domain" description="S1 motif" evidence="1">
    <location>
        <begin position="622"/>
        <end position="691"/>
    </location>
</feature>
<evidence type="ECO:0000313" key="3">
    <source>
        <dbReference type="Proteomes" id="UP000680365"/>
    </source>
</evidence>